<feature type="transmembrane region" description="Helical" evidence="2">
    <location>
        <begin position="85"/>
        <end position="107"/>
    </location>
</feature>
<reference evidence="5" key="1">
    <citation type="submission" date="2016-10" db="EMBL/GenBank/DDBJ databases">
        <authorList>
            <person name="Varghese N."/>
            <person name="Submissions S."/>
        </authorList>
    </citation>
    <scope>NUCLEOTIDE SEQUENCE [LARGE SCALE GENOMIC DNA]</scope>
    <source>
        <strain evidence="5">DSM 23842</strain>
    </source>
</reference>
<dbReference type="Pfam" id="PF05569">
    <property type="entry name" value="Peptidase_M56"/>
    <property type="match status" value="1"/>
</dbReference>
<feature type="transmembrane region" description="Helical" evidence="2">
    <location>
        <begin position="177"/>
        <end position="196"/>
    </location>
</feature>
<evidence type="ECO:0000313" key="5">
    <source>
        <dbReference type="Proteomes" id="UP000198846"/>
    </source>
</evidence>
<feature type="transmembrane region" description="Helical" evidence="2">
    <location>
        <begin position="34"/>
        <end position="57"/>
    </location>
</feature>
<evidence type="ECO:0000259" key="3">
    <source>
        <dbReference type="Pfam" id="PF05569"/>
    </source>
</evidence>
<gene>
    <name evidence="4" type="ORF">SAMN04487990_12411</name>
</gene>
<feature type="compositionally biased region" description="Polar residues" evidence="1">
    <location>
        <begin position="601"/>
        <end position="611"/>
    </location>
</feature>
<dbReference type="STRING" id="283786.SAMN04487990_12411"/>
<organism evidence="4 5">
    <name type="scientific">Bizionia paragorgiae</name>
    <dbReference type="NCBI Taxonomy" id="283786"/>
    <lineage>
        <taxon>Bacteria</taxon>
        <taxon>Pseudomonadati</taxon>
        <taxon>Bacteroidota</taxon>
        <taxon>Flavobacteriia</taxon>
        <taxon>Flavobacteriales</taxon>
        <taxon>Flavobacteriaceae</taxon>
        <taxon>Bizionia</taxon>
    </lineage>
</organism>
<dbReference type="InterPro" id="IPR008756">
    <property type="entry name" value="Peptidase_M56"/>
</dbReference>
<dbReference type="EMBL" id="FNQK01000024">
    <property type="protein sequence ID" value="SEA67222.1"/>
    <property type="molecule type" value="Genomic_DNA"/>
</dbReference>
<proteinExistence type="predicted"/>
<sequence>MELLLIKSAACLVFFIVFYKLVLEQENMHTFKRFYLLGALVLSFSIPFITFTEYVTISATPNILNETGVFNVHLEDQTPLDSINYISYILWAVYGLGVVVFGLKFAVNLYRIRQRIVQNPKYKTQHITNVLLDGEVTPHTFLNYIFFNKTTFENNSIPQEIKLHEETHAIQKHSLDILFIEFLLIFFWFNPLLYIIKKDIKLNHEFLADAGVLKQGIPPATYQNLLLAFSSGAHYNSLANAINYSLIKKRFTVMKTQTPPQAKWLKSLLLLPLLGGLLFSFSSTKTIEVHDVPPLPNQQTAPISSTQNPQLTINGITCDACQLRLSKQGIEKILLGTTTGDPIVSFNVKFKGKPTERVKGNTLNNQAKVFLNETELGAVIQLFNIKTKTSKPFSPVLITLVDKHDKNYSISPKAKAGEALVLPPPPPPPLSSDQIIGSLEGFSKYMKQTEKNGDDILYKNKKISAKKAIALYKKQGNMDVLVKQYPKGKYSVHLSKTKNSKSTLRSEYYSHVAPPPAPPMPPKVKKGESSHIPPPPRILKGDTLRVIKKLKTNDKDYELEIEEIEHRDSDQKEAHRVKREFEKEVEKHEERRAELRRPKQHSTNRPTMKSTTETIKEMAKNNASFYYNGEAITSKKALELLNTSENINLTMQTNNGISTVHLSDKSMTIINGEYIQDED</sequence>
<feature type="domain" description="Peptidase M56" evidence="3">
    <location>
        <begin position="161"/>
        <end position="250"/>
    </location>
</feature>
<evidence type="ECO:0000313" key="4">
    <source>
        <dbReference type="EMBL" id="SEA67222.1"/>
    </source>
</evidence>
<keyword evidence="2" id="KW-0472">Membrane</keyword>
<dbReference type="CDD" id="cd07341">
    <property type="entry name" value="M56_BlaR1_MecR1_like"/>
    <property type="match status" value="1"/>
</dbReference>
<keyword evidence="2" id="KW-1133">Transmembrane helix</keyword>
<dbReference type="OrthoDB" id="1522859at2"/>
<evidence type="ECO:0000256" key="2">
    <source>
        <dbReference type="SAM" id="Phobius"/>
    </source>
</evidence>
<keyword evidence="2" id="KW-0812">Transmembrane</keyword>
<dbReference type="AlphaFoldDB" id="A0A1H4D4K1"/>
<evidence type="ECO:0000256" key="1">
    <source>
        <dbReference type="SAM" id="MobiDB-lite"/>
    </source>
</evidence>
<keyword evidence="5" id="KW-1185">Reference proteome</keyword>
<feature type="region of interest" description="Disordered" evidence="1">
    <location>
        <begin position="582"/>
        <end position="611"/>
    </location>
</feature>
<feature type="compositionally biased region" description="Basic and acidic residues" evidence="1">
    <location>
        <begin position="582"/>
        <end position="597"/>
    </location>
</feature>
<protein>
    <submittedName>
        <fullName evidence="4">Signal transducer regulating beta-lactamase production, contains metallopeptidase domain</fullName>
    </submittedName>
</protein>
<dbReference type="RefSeq" id="WP_092136520.1">
    <property type="nucleotide sequence ID" value="NZ_FNQK01000024.1"/>
</dbReference>
<feature type="transmembrane region" description="Helical" evidence="2">
    <location>
        <begin position="6"/>
        <end position="22"/>
    </location>
</feature>
<dbReference type="Proteomes" id="UP000198846">
    <property type="component" value="Unassembled WGS sequence"/>
</dbReference>
<name>A0A1H4D4K1_BIZPA</name>
<feature type="compositionally biased region" description="Pro residues" evidence="1">
    <location>
        <begin position="513"/>
        <end position="522"/>
    </location>
</feature>
<feature type="region of interest" description="Disordered" evidence="1">
    <location>
        <begin position="511"/>
        <end position="539"/>
    </location>
</feature>
<accession>A0A1H4D4K1</accession>